<organism evidence="8 9">
    <name type="scientific">Agromyces mediolanus</name>
    <name type="common">Corynebacterium mediolanum</name>
    <dbReference type="NCBI Taxonomy" id="41986"/>
    <lineage>
        <taxon>Bacteria</taxon>
        <taxon>Bacillati</taxon>
        <taxon>Actinomycetota</taxon>
        <taxon>Actinomycetes</taxon>
        <taxon>Micrococcales</taxon>
        <taxon>Microbacteriaceae</taxon>
        <taxon>Agromyces</taxon>
    </lineage>
</organism>
<dbReference type="InterPro" id="IPR002129">
    <property type="entry name" value="PyrdxlP-dep_de-COase"/>
</dbReference>
<dbReference type="GO" id="GO:0004058">
    <property type="term" value="F:aromatic-L-amino-acid decarboxylase activity"/>
    <property type="evidence" value="ECO:0007669"/>
    <property type="project" value="UniProtKB-ARBA"/>
</dbReference>
<dbReference type="SUPFAM" id="SSF53383">
    <property type="entry name" value="PLP-dependent transferases"/>
    <property type="match status" value="1"/>
</dbReference>
<comment type="cofactor">
    <cofactor evidence="1 6 7">
        <name>pyridoxal 5'-phosphate</name>
        <dbReference type="ChEBI" id="CHEBI:597326"/>
    </cofactor>
</comment>
<protein>
    <submittedName>
        <fullName evidence="8">Glutamate decarboxylase</fullName>
    </submittedName>
</protein>
<evidence type="ECO:0000313" key="9">
    <source>
        <dbReference type="Proteomes" id="UP000610303"/>
    </source>
</evidence>
<dbReference type="RefSeq" id="WP_189085469.1">
    <property type="nucleotide sequence ID" value="NZ_BMRJ01000002.1"/>
</dbReference>
<dbReference type="InterPro" id="IPR015421">
    <property type="entry name" value="PyrdxlP-dep_Trfase_major"/>
</dbReference>
<dbReference type="GO" id="GO:0006520">
    <property type="term" value="P:amino acid metabolic process"/>
    <property type="evidence" value="ECO:0007669"/>
    <property type="project" value="InterPro"/>
</dbReference>
<evidence type="ECO:0000256" key="3">
    <source>
        <dbReference type="ARBA" id="ARBA00022793"/>
    </source>
</evidence>
<evidence type="ECO:0000313" key="8">
    <source>
        <dbReference type="EMBL" id="GGR28415.1"/>
    </source>
</evidence>
<dbReference type="Proteomes" id="UP000610303">
    <property type="component" value="Unassembled WGS sequence"/>
</dbReference>
<keyword evidence="3" id="KW-0210">Decarboxylase</keyword>
<dbReference type="GO" id="GO:0030170">
    <property type="term" value="F:pyridoxal phosphate binding"/>
    <property type="evidence" value="ECO:0007669"/>
    <property type="project" value="InterPro"/>
</dbReference>
<keyword evidence="4 6" id="KW-0663">Pyridoxal phosphate</keyword>
<dbReference type="InterPro" id="IPR015422">
    <property type="entry name" value="PyrdxlP-dep_Trfase_small"/>
</dbReference>
<evidence type="ECO:0000256" key="1">
    <source>
        <dbReference type="ARBA" id="ARBA00001933"/>
    </source>
</evidence>
<comment type="caution">
    <text evidence="8">The sequence shown here is derived from an EMBL/GenBank/DDBJ whole genome shotgun (WGS) entry which is preliminary data.</text>
</comment>
<dbReference type="Gene3D" id="3.40.640.10">
    <property type="entry name" value="Type I PLP-dependent aspartate aminotransferase-like (Major domain)"/>
    <property type="match status" value="1"/>
</dbReference>
<evidence type="ECO:0000256" key="5">
    <source>
        <dbReference type="ARBA" id="ARBA00023239"/>
    </source>
</evidence>
<keyword evidence="5 7" id="KW-0456">Lyase</keyword>
<name>A0A918CK80_AGRME</name>
<dbReference type="PRINTS" id="PR00800">
    <property type="entry name" value="YHDCRBOXLASE"/>
</dbReference>
<sequence>MHTSDPALTDVVLEHVRRRLAADPAPLGRRGDAHELAAGLDGAIGAEPLGLDAAMRLYVQHIEPTIASSRSPRYLAYIPAAPTPAATAFDMLVSAFALHGDGWEDCSGAIAAENQALRVIADRAGLPAGAGGCFVSGGSAGNLSALVVARDSRPPVTRPRIAVTAETHSSVANTLRIIGVEPFLVPVEDHRLTGAALRAALLEDEAPETVIAVVATAGTTNAGIIDDLEGIAEVARELGIWFHIDAAYGGGALFSDRLRPAFAGIEHADAVVIDPHKWLFTPFDCGAVLYRDPAKAAAVHTQEAEYLGNPNAGEWNPSDYAYHLTRRARGLPLWFSLATYGIDAYGRAVDAGRALALATAALIEASDQLELVREPGLSVVLFRRHGWGQGEYEAWGELLFARGLAYVAPTKWEGRPVGRLVFIHPDLTLDVVREILATLEEPTPTVARRGSLAQVAE</sequence>
<reference evidence="8" key="1">
    <citation type="journal article" date="2014" name="Int. J. Syst. Evol. Microbiol.">
        <title>Complete genome sequence of Corynebacterium casei LMG S-19264T (=DSM 44701T), isolated from a smear-ripened cheese.</title>
        <authorList>
            <consortium name="US DOE Joint Genome Institute (JGI-PGF)"/>
            <person name="Walter F."/>
            <person name="Albersmeier A."/>
            <person name="Kalinowski J."/>
            <person name="Ruckert C."/>
        </authorList>
    </citation>
    <scope>NUCLEOTIDE SEQUENCE</scope>
    <source>
        <strain evidence="8">JCM 3346</strain>
    </source>
</reference>
<dbReference type="GO" id="GO:0019752">
    <property type="term" value="P:carboxylic acid metabolic process"/>
    <property type="evidence" value="ECO:0007669"/>
    <property type="project" value="InterPro"/>
</dbReference>
<dbReference type="PANTHER" id="PTHR11999">
    <property type="entry name" value="GROUP II PYRIDOXAL-5-PHOSPHATE DECARBOXYLASE"/>
    <property type="match status" value="1"/>
</dbReference>
<keyword evidence="9" id="KW-1185">Reference proteome</keyword>
<feature type="modified residue" description="N6-(pyridoxal phosphate)lysine" evidence="6">
    <location>
        <position position="277"/>
    </location>
</feature>
<reference evidence="8" key="2">
    <citation type="submission" date="2020-09" db="EMBL/GenBank/DDBJ databases">
        <authorList>
            <person name="Sun Q."/>
            <person name="Ohkuma M."/>
        </authorList>
    </citation>
    <scope>NUCLEOTIDE SEQUENCE</scope>
    <source>
        <strain evidence="8">JCM 3346</strain>
    </source>
</reference>
<dbReference type="InterPro" id="IPR015424">
    <property type="entry name" value="PyrdxlP-dep_Trfase"/>
</dbReference>
<dbReference type="EMBL" id="BMRJ01000002">
    <property type="protein sequence ID" value="GGR28415.1"/>
    <property type="molecule type" value="Genomic_DNA"/>
</dbReference>
<evidence type="ECO:0000256" key="2">
    <source>
        <dbReference type="ARBA" id="ARBA00009533"/>
    </source>
</evidence>
<evidence type="ECO:0000256" key="6">
    <source>
        <dbReference type="PIRSR" id="PIRSR602129-50"/>
    </source>
</evidence>
<accession>A0A918CK80</accession>
<comment type="similarity">
    <text evidence="2 7">Belongs to the group II decarboxylase family.</text>
</comment>
<evidence type="ECO:0000256" key="7">
    <source>
        <dbReference type="RuleBase" id="RU000382"/>
    </source>
</evidence>
<dbReference type="InterPro" id="IPR010977">
    <property type="entry name" value="Aromatic_deC"/>
</dbReference>
<proteinExistence type="inferred from homology"/>
<evidence type="ECO:0000256" key="4">
    <source>
        <dbReference type="ARBA" id="ARBA00022898"/>
    </source>
</evidence>
<dbReference type="PANTHER" id="PTHR11999:SF70">
    <property type="entry name" value="MIP05841P"/>
    <property type="match status" value="1"/>
</dbReference>
<dbReference type="Pfam" id="PF00282">
    <property type="entry name" value="Pyridoxal_deC"/>
    <property type="match status" value="1"/>
</dbReference>
<dbReference type="Gene3D" id="3.90.1150.10">
    <property type="entry name" value="Aspartate Aminotransferase, domain 1"/>
    <property type="match status" value="1"/>
</dbReference>
<gene>
    <name evidence="8" type="ORF">GCM10010196_22750</name>
</gene>
<dbReference type="AlphaFoldDB" id="A0A918CK80"/>